<dbReference type="PANTHER" id="PTHR11365:SF23">
    <property type="entry name" value="HYPOTHETICAL 5-OXOPROLINASE (EUROFUNG)-RELATED"/>
    <property type="match status" value="1"/>
</dbReference>
<reference evidence="5 6" key="1">
    <citation type="submission" date="2023-08" db="EMBL/GenBank/DDBJ databases">
        <title>The draft genome sequence of Paracraurococcus sp. LOR1-02.</title>
        <authorList>
            <person name="Kingkaew E."/>
            <person name="Tanasupawat S."/>
        </authorList>
    </citation>
    <scope>NUCLEOTIDE SEQUENCE [LARGE SCALE GENOMIC DNA]</scope>
    <source>
        <strain evidence="5 6">LOR1-02</strain>
    </source>
</reference>
<accession>A0ABT9E4Z7</accession>
<dbReference type="InterPro" id="IPR003692">
    <property type="entry name" value="Hydantoinase_B"/>
</dbReference>
<dbReference type="Pfam" id="PF01968">
    <property type="entry name" value="Hydantoinase_A"/>
    <property type="match status" value="1"/>
</dbReference>
<feature type="domain" description="Hydantoinase B/oxoprolinase" evidence="3">
    <location>
        <begin position="704"/>
        <end position="1211"/>
    </location>
</feature>
<feature type="domain" description="Hydantoinase/oxoprolinase N-terminal" evidence="4">
    <location>
        <begin position="7"/>
        <end position="186"/>
    </location>
</feature>
<dbReference type="Pfam" id="PF05378">
    <property type="entry name" value="Hydant_A_N"/>
    <property type="match status" value="1"/>
</dbReference>
<dbReference type="InterPro" id="IPR008040">
    <property type="entry name" value="Hydant_A_N"/>
</dbReference>
<evidence type="ECO:0000256" key="1">
    <source>
        <dbReference type="ARBA" id="ARBA00010403"/>
    </source>
</evidence>
<evidence type="ECO:0000259" key="4">
    <source>
        <dbReference type="Pfam" id="PF05378"/>
    </source>
</evidence>
<dbReference type="InterPro" id="IPR002821">
    <property type="entry name" value="Hydantoinase_A"/>
</dbReference>
<comment type="similarity">
    <text evidence="1">Belongs to the oxoprolinase family.</text>
</comment>
<organism evidence="5 6">
    <name type="scientific">Paracraurococcus lichenis</name>
    <dbReference type="NCBI Taxonomy" id="3064888"/>
    <lineage>
        <taxon>Bacteria</taxon>
        <taxon>Pseudomonadati</taxon>
        <taxon>Pseudomonadota</taxon>
        <taxon>Alphaproteobacteria</taxon>
        <taxon>Acetobacterales</taxon>
        <taxon>Roseomonadaceae</taxon>
        <taxon>Paracraurococcus</taxon>
    </lineage>
</organism>
<comment type="caution">
    <text evidence="5">The sequence shown here is derived from an EMBL/GenBank/DDBJ whole genome shotgun (WGS) entry which is preliminary data.</text>
</comment>
<proteinExistence type="inferred from homology"/>
<evidence type="ECO:0000313" key="6">
    <source>
        <dbReference type="Proteomes" id="UP001243009"/>
    </source>
</evidence>
<evidence type="ECO:0000313" key="5">
    <source>
        <dbReference type="EMBL" id="MDO9711238.1"/>
    </source>
</evidence>
<dbReference type="InterPro" id="IPR045079">
    <property type="entry name" value="Oxoprolinase-like"/>
</dbReference>
<keyword evidence="6" id="KW-1185">Reference proteome</keyword>
<dbReference type="EMBL" id="JAUTWS010000026">
    <property type="protein sequence ID" value="MDO9711238.1"/>
    <property type="molecule type" value="Genomic_DNA"/>
</dbReference>
<evidence type="ECO:0000259" key="3">
    <source>
        <dbReference type="Pfam" id="PF02538"/>
    </source>
</evidence>
<dbReference type="Proteomes" id="UP001243009">
    <property type="component" value="Unassembled WGS sequence"/>
</dbReference>
<evidence type="ECO:0000259" key="2">
    <source>
        <dbReference type="Pfam" id="PF01968"/>
    </source>
</evidence>
<dbReference type="RefSeq" id="WP_305106098.1">
    <property type="nucleotide sequence ID" value="NZ_JAUTWS010000026.1"/>
</dbReference>
<sequence>MGGAWQFWIDRGGTFTDIVARDPAGRLSTAKLLSENPERYRDAAVAGIRQFLNLSPDAPIPPGAIEAVKMGTTVATNALLERKGERVLLLVNRGFADLLRIGNQARPRLFDLNVRLPDLLHERVAEIGGRVTVDGEEIEPLDEAGARAALAAAHADGIRAVAIALMHAWAHPAHELRLGEIAREVGFSQVSLSHQASPLPRIVPRGDTTVVDAYLSPILRRYVEQVAGELRPAGPAGAAGEEPVRLYFMQSNGGLAEAGSFQGKDAILSGPAGGIVGAARTAAMAGFDRIIGFDMGGTSTDVALYAGEFERAFETLVAGVRMRAPMMAINTVAAGGGSILHFDGARYRVGPDSAGAVPGPACYRRGGPLTVTDANVMVGKIQPKHFPGLFGPNGDAPLDAEVVREKFEVLAREIAAATGTPQDPRAVAEGFLRVAVANMANAIKQVSIQKGHDVTKYALQCFGGAGGQHACLVADELGMETVFIHPFAGVLSAYGMGLADQTVIREGAVEAPLTPAGMDDLAARLDALAAEGRAELLKQGAPAGRIAAARRLHLRYAGTDSFLPVPFGGHAAVLEAFTTAHRQRFGFATPEREVVVEACIAEVTAAGEAVEEATLPSRPAGEAPQPIDAVPLFTGGEATESPVFDRDRLLAGDRLEGPALIREANATTVVEPGWTAEVTPLNHLVLRRTTPRAATRVEATGRPDPVMLELFNNLFMSIAEQTGAVLQNTSLSVNIKERLDFSCAIFDATGALVANAPHVPVHLGAMGESVRTVIRLRGTTLRPGDVVALNNPYNGGTHLPDVTVITPVFDAAGQEILFFVGSRGHHADIGGLTPGSTPPVSRTLEEEGVVIDNFLLVEQGRIREAEFRELLASAKYPARSPDVNLADIKAQVAANEKGVQELQRAVRDYGLDTVRAYMRHVMDNAEESVRRVLDRLQDGAFATTLDDGTPLRVAVRVDRPNRRAVIDFTGTGPQRPTNFNAPAAVCRAVVLYCFRALVGEEIPLNDGCLKPLEIVVPPGTFLSPLPGAAVVAGNTEVSQVTCNALLAALGACASAQATMNNLLFGDAQYQYYETVCGGVGAGPGFDGWGPVQTHMTNTRMTDPEVLELRYPVRLEEFSIRRGSGGAGRWRGGDGSRRRIRFLRPMTAVVVASRRNVAPHGLAGGQDGAPGRQWVERADGRVEPIPGNTGSAELAAGDALVLETPGGGGYGAA</sequence>
<name>A0ABT9E4Z7_9PROT</name>
<protein>
    <submittedName>
        <fullName evidence="5">Hydantoinase B/oxoprolinase family protein</fullName>
    </submittedName>
</protein>
<gene>
    <name evidence="5" type="ORF">Q7A36_23000</name>
</gene>
<dbReference type="PANTHER" id="PTHR11365">
    <property type="entry name" value="5-OXOPROLINASE RELATED"/>
    <property type="match status" value="1"/>
</dbReference>
<dbReference type="Pfam" id="PF02538">
    <property type="entry name" value="Hydantoinase_B"/>
    <property type="match status" value="1"/>
</dbReference>
<feature type="domain" description="Hydantoinase A/oxoprolinase" evidence="2">
    <location>
        <begin position="205"/>
        <end position="502"/>
    </location>
</feature>